<dbReference type="Proteomes" id="UP000327044">
    <property type="component" value="Unassembled WGS sequence"/>
</dbReference>
<dbReference type="GO" id="GO:0008289">
    <property type="term" value="F:lipid binding"/>
    <property type="evidence" value="ECO:0007669"/>
    <property type="project" value="UniProtKB-KW"/>
</dbReference>
<dbReference type="InterPro" id="IPR000463">
    <property type="entry name" value="Fatty_acid-bd"/>
</dbReference>
<keyword evidence="2" id="KW-0446">Lipid-binding</keyword>
<dbReference type="SUPFAM" id="SSF50814">
    <property type="entry name" value="Lipocalins"/>
    <property type="match status" value="1"/>
</dbReference>
<name>A0A1Y1KUN4_PHOPY</name>
<proteinExistence type="inferred from homology"/>
<dbReference type="FunCoup" id="A0A1Y1KUN4">
    <property type="interactions" value="136"/>
</dbReference>
<dbReference type="AlphaFoldDB" id="A0A1Y1KUN4"/>
<dbReference type="InParanoid" id="A0A1Y1KUN4"/>
<evidence type="ECO:0000256" key="1">
    <source>
        <dbReference type="ARBA" id="ARBA00008390"/>
    </source>
</evidence>
<dbReference type="PANTHER" id="PTHR11955">
    <property type="entry name" value="FATTY ACID BINDING PROTEIN"/>
    <property type="match status" value="1"/>
</dbReference>
<reference evidence="4" key="3">
    <citation type="submission" date="2019-08" db="EMBL/GenBank/DDBJ databases">
        <authorList>
            <consortium name="Photinus pyralis genome working group"/>
            <person name="Fallon T.R."/>
            <person name="Sander Lower S.E."/>
            <person name="Weng J.-K."/>
        </authorList>
    </citation>
    <scope>NUCLEOTIDE SEQUENCE</scope>
    <source>
        <strain evidence="4">1611_PpyrPB1</strain>
        <tissue evidence="4">Whole body</tissue>
    </source>
</reference>
<gene>
    <name evidence="4" type="ORF">PPYR_04589</name>
</gene>
<protein>
    <recommendedName>
        <fullName evidence="6">Cytosolic fatty-acid binding proteins domain-containing protein</fullName>
    </recommendedName>
</protein>
<dbReference type="InterPro" id="IPR031259">
    <property type="entry name" value="ILBP"/>
</dbReference>
<dbReference type="EMBL" id="VVIM01000002">
    <property type="protein sequence ID" value="KAB0802403.1"/>
    <property type="molecule type" value="Genomic_DNA"/>
</dbReference>
<evidence type="ECO:0000313" key="5">
    <source>
        <dbReference type="Proteomes" id="UP000327044"/>
    </source>
</evidence>
<evidence type="ECO:0000313" key="3">
    <source>
        <dbReference type="EMBL" id="JAV64308.1"/>
    </source>
</evidence>
<sequence>MVQIVGHYKLDRNENFVEYLEALGSPEDMIKKVTVPDATTEIVQDGKTYTIKSSSQVDVTLVLDEEVDEVLPTGVPIKNLATRDGNKIVVNSSAPDNRKRQRVYEFCDQGYMVTLMVGDLVAKRYFTRV</sequence>
<dbReference type="Gene3D" id="2.40.128.20">
    <property type="match status" value="1"/>
</dbReference>
<accession>A0A1Y1KUN4</accession>
<evidence type="ECO:0000313" key="4">
    <source>
        <dbReference type="EMBL" id="KAB0802403.1"/>
    </source>
</evidence>
<dbReference type="PRINTS" id="PR00178">
    <property type="entry name" value="FATTYACIDBP"/>
</dbReference>
<dbReference type="InterPro" id="IPR012674">
    <property type="entry name" value="Calycin"/>
</dbReference>
<organism evidence="3">
    <name type="scientific">Photinus pyralis</name>
    <name type="common">Common eastern firefly</name>
    <name type="synonym">Lampyris pyralis</name>
    <dbReference type="NCBI Taxonomy" id="7054"/>
    <lineage>
        <taxon>Eukaryota</taxon>
        <taxon>Metazoa</taxon>
        <taxon>Ecdysozoa</taxon>
        <taxon>Arthropoda</taxon>
        <taxon>Hexapoda</taxon>
        <taxon>Insecta</taxon>
        <taxon>Pterygota</taxon>
        <taxon>Neoptera</taxon>
        <taxon>Endopterygota</taxon>
        <taxon>Coleoptera</taxon>
        <taxon>Polyphaga</taxon>
        <taxon>Elateriformia</taxon>
        <taxon>Elateroidea</taxon>
        <taxon>Lampyridae</taxon>
        <taxon>Lampyrinae</taxon>
        <taxon>Photinus</taxon>
    </lineage>
</organism>
<evidence type="ECO:0008006" key="6">
    <source>
        <dbReference type="Google" id="ProtNLM"/>
    </source>
</evidence>
<reference evidence="4 5" key="2">
    <citation type="journal article" date="2018" name="Elife">
        <title>Firefly genomes illuminate parallel origins of bioluminescence in beetles.</title>
        <authorList>
            <person name="Fallon T.R."/>
            <person name="Lower S.E."/>
            <person name="Chang C.H."/>
            <person name="Bessho-Uehara M."/>
            <person name="Martin G.J."/>
            <person name="Bewick A.J."/>
            <person name="Behringer M."/>
            <person name="Debat H.J."/>
            <person name="Wong I."/>
            <person name="Day J.C."/>
            <person name="Suvorov A."/>
            <person name="Silva C.J."/>
            <person name="Stanger-Hall K.F."/>
            <person name="Hall D.W."/>
            <person name="Schmitz R.J."/>
            <person name="Nelson D.R."/>
            <person name="Lewis S.M."/>
            <person name="Shigenobu S."/>
            <person name="Bybee S.M."/>
            <person name="Larracuente A.M."/>
            <person name="Oba Y."/>
            <person name="Weng J.K."/>
        </authorList>
    </citation>
    <scope>NUCLEOTIDE SEQUENCE [LARGE SCALE GENOMIC DNA]</scope>
    <source>
        <strain evidence="4">1611_PpyrPB1</strain>
        <tissue evidence="4">Whole body</tissue>
    </source>
</reference>
<evidence type="ECO:0000256" key="2">
    <source>
        <dbReference type="ARBA" id="ARBA00023121"/>
    </source>
</evidence>
<comment type="similarity">
    <text evidence="1">Belongs to the calycin superfamily. Fatty-acid binding protein (FABP) family.</text>
</comment>
<dbReference type="EMBL" id="GEZM01075067">
    <property type="protein sequence ID" value="JAV64308.1"/>
    <property type="molecule type" value="Transcribed_RNA"/>
</dbReference>
<dbReference type="Pfam" id="PF14651">
    <property type="entry name" value="Lipocalin_7"/>
    <property type="match status" value="1"/>
</dbReference>
<keyword evidence="5" id="KW-1185">Reference proteome</keyword>
<reference evidence="3" key="1">
    <citation type="journal article" date="2016" name="Sci. Rep.">
        <title>Molecular characterization of firefly nuptial gifts: a multi-omics approach sheds light on postcopulatory sexual selection.</title>
        <authorList>
            <person name="Al-Wathiqui N."/>
            <person name="Fallon T.R."/>
            <person name="South A."/>
            <person name="Weng J.K."/>
            <person name="Lewis S.M."/>
        </authorList>
    </citation>
    <scope>NUCLEOTIDE SEQUENCE</scope>
</reference>